<reference evidence="2 3" key="1">
    <citation type="journal article" date="2017" name="Int. J. Parasitol.">
        <title>The genome of the protozoan parasite Cystoisospora suis and a reverse vaccinology approach to identify vaccine candidates.</title>
        <authorList>
            <person name="Palmieri N."/>
            <person name="Shrestha A."/>
            <person name="Ruttkowski B."/>
            <person name="Beck T."/>
            <person name="Vogl C."/>
            <person name="Tomley F."/>
            <person name="Blake D.P."/>
            <person name="Joachim A."/>
        </authorList>
    </citation>
    <scope>NUCLEOTIDE SEQUENCE [LARGE SCALE GENOMIC DNA]</scope>
    <source>
        <strain evidence="2 3">Wien I</strain>
    </source>
</reference>
<feature type="compositionally biased region" description="Basic and acidic residues" evidence="1">
    <location>
        <begin position="105"/>
        <end position="124"/>
    </location>
</feature>
<feature type="non-terminal residue" evidence="2">
    <location>
        <position position="165"/>
    </location>
</feature>
<evidence type="ECO:0000256" key="1">
    <source>
        <dbReference type="SAM" id="MobiDB-lite"/>
    </source>
</evidence>
<organism evidence="2 3">
    <name type="scientific">Cystoisospora suis</name>
    <dbReference type="NCBI Taxonomy" id="483139"/>
    <lineage>
        <taxon>Eukaryota</taxon>
        <taxon>Sar</taxon>
        <taxon>Alveolata</taxon>
        <taxon>Apicomplexa</taxon>
        <taxon>Conoidasida</taxon>
        <taxon>Coccidia</taxon>
        <taxon>Eucoccidiorida</taxon>
        <taxon>Eimeriorina</taxon>
        <taxon>Sarcocystidae</taxon>
        <taxon>Cystoisospora</taxon>
    </lineage>
</organism>
<dbReference type="EMBL" id="MIGC01002409">
    <property type="protein sequence ID" value="PHJ21131.1"/>
    <property type="molecule type" value="Genomic_DNA"/>
</dbReference>
<evidence type="ECO:0000313" key="2">
    <source>
        <dbReference type="EMBL" id="PHJ21131.1"/>
    </source>
</evidence>
<name>A0A2C6K8J9_9APIC</name>
<dbReference type="RefSeq" id="XP_067922815.1">
    <property type="nucleotide sequence ID" value="XM_068065214.1"/>
</dbReference>
<sequence length="165" mass="17817">MEEEGLREGDEDCFHQPGSFGQSFSFSSSQKFFSCTSTDLSSVLLRKTTPQNGDGWKDHPSSDQGDGSSDREPGVLFSPKINPDMQDLRLSSVATSSSLLPLRGKSQETEKGDGRITSRDDDTGSSRGVSMTVDDGSRSKMRNTTHASSHLSRKDGHHASSQSGL</sequence>
<feature type="region of interest" description="Disordered" evidence="1">
    <location>
        <begin position="1"/>
        <end position="20"/>
    </location>
</feature>
<dbReference type="Proteomes" id="UP000221165">
    <property type="component" value="Unassembled WGS sequence"/>
</dbReference>
<feature type="compositionally biased region" description="Basic and acidic residues" evidence="1">
    <location>
        <begin position="1"/>
        <end position="14"/>
    </location>
</feature>
<accession>A0A2C6K8J9</accession>
<dbReference type="AlphaFoldDB" id="A0A2C6K8J9"/>
<comment type="caution">
    <text evidence="2">The sequence shown here is derived from an EMBL/GenBank/DDBJ whole genome shotgun (WGS) entry which is preliminary data.</text>
</comment>
<gene>
    <name evidence="2" type="ORF">CSUI_005034</name>
</gene>
<feature type="region of interest" description="Disordered" evidence="1">
    <location>
        <begin position="46"/>
        <end position="165"/>
    </location>
</feature>
<proteinExistence type="predicted"/>
<evidence type="ECO:0000313" key="3">
    <source>
        <dbReference type="Proteomes" id="UP000221165"/>
    </source>
</evidence>
<dbReference type="VEuPathDB" id="ToxoDB:CSUI_005034"/>
<keyword evidence="3" id="KW-1185">Reference proteome</keyword>
<protein>
    <submittedName>
        <fullName evidence="2">Uncharacterized protein</fullName>
    </submittedName>
</protein>
<dbReference type="GeneID" id="94428425"/>